<protein>
    <submittedName>
        <fullName evidence="1">Uncharacterized protein</fullName>
    </submittedName>
</protein>
<reference evidence="1" key="1">
    <citation type="journal article" date="2021" name="Environ. Microbiol.">
        <title>Genomic characterization of three novel Desulfobacterota classes expand the metabolic and phylogenetic diversity of the phylum.</title>
        <authorList>
            <person name="Murphy C.L."/>
            <person name="Biggerstaff J."/>
            <person name="Eichhorn A."/>
            <person name="Ewing E."/>
            <person name="Shahan R."/>
            <person name="Soriano D."/>
            <person name="Stewart S."/>
            <person name="VanMol K."/>
            <person name="Walker R."/>
            <person name="Walters P."/>
            <person name="Elshahed M.S."/>
            <person name="Youssef N.H."/>
        </authorList>
    </citation>
    <scope>NUCLEOTIDE SEQUENCE</scope>
    <source>
        <strain evidence="1">Zod_Metabat.24</strain>
    </source>
</reference>
<reference evidence="1" key="2">
    <citation type="submission" date="2021-01" db="EMBL/GenBank/DDBJ databases">
        <authorList>
            <person name="Hahn C.R."/>
            <person name="Youssef N.H."/>
            <person name="Elshahed M."/>
        </authorList>
    </citation>
    <scope>NUCLEOTIDE SEQUENCE</scope>
    <source>
        <strain evidence="1">Zod_Metabat.24</strain>
    </source>
</reference>
<accession>A0A9D8KIP4</accession>
<dbReference type="Proteomes" id="UP000809273">
    <property type="component" value="Unassembled WGS sequence"/>
</dbReference>
<dbReference type="AlphaFoldDB" id="A0A9D8KIP4"/>
<name>A0A9D8KIP4_9DELT</name>
<proteinExistence type="predicted"/>
<dbReference type="EMBL" id="JAFGIX010000082">
    <property type="protein sequence ID" value="MBN1574515.1"/>
    <property type="molecule type" value="Genomic_DNA"/>
</dbReference>
<comment type="caution">
    <text evidence="1">The sequence shown here is derived from an EMBL/GenBank/DDBJ whole genome shotgun (WGS) entry which is preliminary data.</text>
</comment>
<evidence type="ECO:0000313" key="2">
    <source>
        <dbReference type="Proteomes" id="UP000809273"/>
    </source>
</evidence>
<sequence>MISRREEEKILNAFRDAIDDYGRDRVAYEISREGREKAYSTLSQELDANYSAKFGLVDAIRSTLIIKNLGPWHEVALALGCIFVRMPEVTDGSENMKIVYDEIKESAAWIKLAAESLEDGNLDDREFEELIRQGVKMQANIERLKQIRAESEKDKKSKKREAV</sequence>
<evidence type="ECO:0000313" key="1">
    <source>
        <dbReference type="EMBL" id="MBN1574515.1"/>
    </source>
</evidence>
<organism evidence="1 2">
    <name type="scientific">Candidatus Zymogenus saltonus</name>
    <dbReference type="NCBI Taxonomy" id="2844893"/>
    <lineage>
        <taxon>Bacteria</taxon>
        <taxon>Deltaproteobacteria</taxon>
        <taxon>Candidatus Zymogenia</taxon>
        <taxon>Candidatus Zymogeniales</taxon>
        <taxon>Candidatus Zymogenaceae</taxon>
        <taxon>Candidatus Zymogenus</taxon>
    </lineage>
</organism>
<gene>
    <name evidence="1" type="ORF">JW984_15065</name>
</gene>